<comment type="caution">
    <text evidence="1">The sequence shown here is derived from an EMBL/GenBank/DDBJ whole genome shotgun (WGS) entry which is preliminary data.</text>
</comment>
<name>A0AAV9UKL1_9PEZI</name>
<dbReference type="EMBL" id="JAVHNS010000010">
    <property type="protein sequence ID" value="KAK6342222.1"/>
    <property type="molecule type" value="Genomic_DNA"/>
</dbReference>
<evidence type="ECO:0000313" key="1">
    <source>
        <dbReference type="EMBL" id="KAK6342222.1"/>
    </source>
</evidence>
<evidence type="ECO:0000313" key="2">
    <source>
        <dbReference type="Proteomes" id="UP001373714"/>
    </source>
</evidence>
<proteinExistence type="predicted"/>
<protein>
    <submittedName>
        <fullName evidence="1">Uncharacterized protein</fullName>
    </submittedName>
</protein>
<dbReference type="AlphaFoldDB" id="A0AAV9UKL1"/>
<gene>
    <name evidence="1" type="ORF">TWF730_001700</name>
</gene>
<keyword evidence="2" id="KW-1185">Reference proteome</keyword>
<accession>A0AAV9UKL1</accession>
<sequence>MPCKSTITPSEVLIPREIPIGYWENFVRLRYQSENIAHFRSIGRAQPHPHRALTLKSIERLEHDIAKHFEDVRKKNEMFGVYDV</sequence>
<organism evidence="1 2">
    <name type="scientific">Orbilia blumenaviensis</name>
    <dbReference type="NCBI Taxonomy" id="1796055"/>
    <lineage>
        <taxon>Eukaryota</taxon>
        <taxon>Fungi</taxon>
        <taxon>Dikarya</taxon>
        <taxon>Ascomycota</taxon>
        <taxon>Pezizomycotina</taxon>
        <taxon>Orbiliomycetes</taxon>
        <taxon>Orbiliales</taxon>
        <taxon>Orbiliaceae</taxon>
        <taxon>Orbilia</taxon>
    </lineage>
</organism>
<reference evidence="1 2" key="1">
    <citation type="submission" date="2019-10" db="EMBL/GenBank/DDBJ databases">
        <authorList>
            <person name="Palmer J.M."/>
        </authorList>
    </citation>
    <scope>NUCLEOTIDE SEQUENCE [LARGE SCALE GENOMIC DNA]</scope>
    <source>
        <strain evidence="1 2">TWF730</strain>
    </source>
</reference>
<dbReference type="Proteomes" id="UP001373714">
    <property type="component" value="Unassembled WGS sequence"/>
</dbReference>